<evidence type="ECO:0008006" key="3">
    <source>
        <dbReference type="Google" id="ProtNLM"/>
    </source>
</evidence>
<dbReference type="Proteomes" id="UP000596938">
    <property type="component" value="Unassembled WGS sequence"/>
</dbReference>
<gene>
    <name evidence="1" type="ORF">GCM10011577_01770</name>
</gene>
<comment type="caution">
    <text evidence="1">The sequence shown here is derived from an EMBL/GenBank/DDBJ whole genome shotgun (WGS) entry which is preliminary data.</text>
</comment>
<evidence type="ECO:0000313" key="1">
    <source>
        <dbReference type="EMBL" id="GGG83949.1"/>
    </source>
</evidence>
<evidence type="ECO:0000313" key="2">
    <source>
        <dbReference type="Proteomes" id="UP000596938"/>
    </source>
</evidence>
<dbReference type="EMBL" id="BMKU01000001">
    <property type="protein sequence ID" value="GGG83949.1"/>
    <property type="molecule type" value="Genomic_DNA"/>
</dbReference>
<protein>
    <recommendedName>
        <fullName evidence="3">HTH cro/C1-type domain-containing protein</fullName>
    </recommendedName>
</protein>
<proteinExistence type="predicted"/>
<accession>A0ABQ1XCM1</accession>
<keyword evidence="2" id="KW-1185">Reference proteome</keyword>
<sequence>MSEGKALRRLINERRGDRNNGELSRDCGGIPTQSRLQQLANKPIKTFPDPDTIRGLARGLNVTIEQVISACAADLDLPMGAPDDSALVLGGARYLPDTSQQLLVSLSREMQRLSDVTNAAGKSH</sequence>
<organism evidence="1 2">
    <name type="scientific">Pseudarthrobacter polychromogenes</name>
    <dbReference type="NCBI Taxonomy" id="1676"/>
    <lineage>
        <taxon>Bacteria</taxon>
        <taxon>Bacillati</taxon>
        <taxon>Actinomycetota</taxon>
        <taxon>Actinomycetes</taxon>
        <taxon>Micrococcales</taxon>
        <taxon>Micrococcaceae</taxon>
        <taxon>Pseudarthrobacter</taxon>
    </lineage>
</organism>
<name>A0ABQ1XCM1_9MICC</name>
<reference evidence="2" key="1">
    <citation type="journal article" date="2019" name="Int. J. Syst. Evol. Microbiol.">
        <title>The Global Catalogue of Microorganisms (GCM) 10K type strain sequencing project: providing services to taxonomists for standard genome sequencing and annotation.</title>
        <authorList>
            <consortium name="The Broad Institute Genomics Platform"/>
            <consortium name="The Broad Institute Genome Sequencing Center for Infectious Disease"/>
            <person name="Wu L."/>
            <person name="Ma J."/>
        </authorList>
    </citation>
    <scope>NUCLEOTIDE SEQUENCE [LARGE SCALE GENOMIC DNA]</scope>
    <source>
        <strain evidence="2">CGMCC 1.1927</strain>
    </source>
</reference>
<dbReference type="RefSeq" id="WP_188808675.1">
    <property type="nucleotide sequence ID" value="NZ_BAAAWV010000001.1"/>
</dbReference>